<evidence type="ECO:0000313" key="2">
    <source>
        <dbReference type="EMBL" id="ASN63415.1"/>
    </source>
</evidence>
<dbReference type="CDD" id="cd00320">
    <property type="entry name" value="cpn10"/>
    <property type="match status" value="1"/>
</dbReference>
<dbReference type="Pfam" id="PF00166">
    <property type="entry name" value="Cpn10"/>
    <property type="match status" value="1"/>
</dbReference>
<accession>A0A221S3N7</accession>
<reference evidence="2" key="1">
    <citation type="submission" date="2016-03" db="EMBL/GenBank/DDBJ databases">
        <title>Novel chaperonins are prevalent in the virioplankton and link to viral biology and ecology.</title>
        <authorList>
            <person name="Marine R.L."/>
            <person name="Nasko D.J."/>
            <person name="Polson S.W."/>
            <person name="Wommack K.E."/>
        </authorList>
    </citation>
    <scope>NUCLEOTIDE SEQUENCE</scope>
</reference>
<sequence>MTSLLVPEYVAKAREKQLAADSAKPTEEENVLSQAYVAAEDRFFDPSKLPESAMDRLPNPTGWRMLILPYQGKKRTDGGVFIPDQVRDREQLATVCGFVLKQGPDCYKDTAKFPNGAWCKEGEWVIFGRYAGSRFKIEGGEVRLLNDDEILARIADPSDIIHV</sequence>
<dbReference type="SUPFAM" id="SSF50129">
    <property type="entry name" value="GroES-like"/>
    <property type="match status" value="1"/>
</dbReference>
<dbReference type="GO" id="GO:0044183">
    <property type="term" value="F:protein folding chaperone"/>
    <property type="evidence" value="ECO:0007669"/>
    <property type="project" value="InterPro"/>
</dbReference>
<dbReference type="InterPro" id="IPR037124">
    <property type="entry name" value="Chaperonin_GroES_sf"/>
</dbReference>
<evidence type="ECO:0000256" key="1">
    <source>
        <dbReference type="ARBA" id="ARBA00023186"/>
    </source>
</evidence>
<name>A0A221S3N7_9VIRU</name>
<proteinExistence type="predicted"/>
<dbReference type="InterPro" id="IPR011032">
    <property type="entry name" value="GroES-like_sf"/>
</dbReference>
<dbReference type="GO" id="GO:0005524">
    <property type="term" value="F:ATP binding"/>
    <property type="evidence" value="ECO:0007669"/>
    <property type="project" value="InterPro"/>
</dbReference>
<dbReference type="Gene3D" id="2.30.33.40">
    <property type="entry name" value="GroES chaperonin"/>
    <property type="match status" value="1"/>
</dbReference>
<protein>
    <submittedName>
        <fullName evidence="2">Co-chaperonin GroES</fullName>
    </submittedName>
</protein>
<dbReference type="InterPro" id="IPR020818">
    <property type="entry name" value="Chaperonin_GroES"/>
</dbReference>
<organism evidence="2">
    <name type="scientific">uncultured virus</name>
    <dbReference type="NCBI Taxonomy" id="340016"/>
    <lineage>
        <taxon>Viruses</taxon>
        <taxon>environmental samples</taxon>
    </lineage>
</organism>
<keyword evidence="1" id="KW-0143">Chaperone</keyword>
<gene>
    <name evidence="2" type="primary">groES</name>
</gene>
<dbReference type="EMBL" id="KU970821">
    <property type="protein sequence ID" value="ASN63415.1"/>
    <property type="molecule type" value="Genomic_DNA"/>
</dbReference>